<dbReference type="PANTHER" id="PTHR44688:SF16">
    <property type="entry name" value="DNA-BINDING TRANSCRIPTIONAL ACTIVATOR DEVR_DOSR"/>
    <property type="match status" value="1"/>
</dbReference>
<organism evidence="5 6">
    <name type="scientific">Xanthomonas graminis pv. graminis</name>
    <dbReference type="NCBI Taxonomy" id="134874"/>
    <lineage>
        <taxon>Bacteria</taxon>
        <taxon>Pseudomonadati</taxon>
        <taxon>Pseudomonadota</taxon>
        <taxon>Gammaproteobacteria</taxon>
        <taxon>Lysobacterales</taxon>
        <taxon>Lysobacteraceae</taxon>
        <taxon>Xanthomonas</taxon>
        <taxon>Xanthomonas translucens group</taxon>
        <taxon>Xanthomonas graminis</taxon>
    </lineage>
</organism>
<dbReference type="EMBL" id="FLUK01000070">
    <property type="protein sequence ID" value="SBV86864.1"/>
    <property type="molecule type" value="Genomic_DNA"/>
</dbReference>
<dbReference type="Proteomes" id="UP000184997">
    <property type="component" value="Unassembled WGS sequence"/>
</dbReference>
<dbReference type="SUPFAM" id="SSF52540">
    <property type="entry name" value="P-loop containing nucleoside triphosphate hydrolases"/>
    <property type="match status" value="1"/>
</dbReference>
<dbReference type="PROSITE" id="PS50043">
    <property type="entry name" value="HTH_LUXR_2"/>
    <property type="match status" value="1"/>
</dbReference>
<dbReference type="SUPFAM" id="SSF46894">
    <property type="entry name" value="C-terminal effector domain of the bipartite response regulators"/>
    <property type="match status" value="1"/>
</dbReference>
<dbReference type="SUPFAM" id="SSF48452">
    <property type="entry name" value="TPR-like"/>
    <property type="match status" value="1"/>
</dbReference>
<evidence type="ECO:0000313" key="6">
    <source>
        <dbReference type="Proteomes" id="UP000184997"/>
    </source>
</evidence>
<dbReference type="Gene3D" id="1.10.10.10">
    <property type="entry name" value="Winged helix-like DNA-binding domain superfamily/Winged helix DNA-binding domain"/>
    <property type="match status" value="1"/>
</dbReference>
<dbReference type="PROSITE" id="PS00622">
    <property type="entry name" value="HTH_LUXR_1"/>
    <property type="match status" value="1"/>
</dbReference>
<dbReference type="CDD" id="cd06170">
    <property type="entry name" value="LuxR_C_like"/>
    <property type="match status" value="1"/>
</dbReference>
<feature type="domain" description="HTH luxR-type" evidence="4">
    <location>
        <begin position="850"/>
        <end position="915"/>
    </location>
</feature>
<evidence type="ECO:0000313" key="5">
    <source>
        <dbReference type="EMBL" id="SBV86864.1"/>
    </source>
</evidence>
<dbReference type="AlphaFoldDB" id="A0A1M4J5C8"/>
<accession>A0A1M4J5C8</accession>
<evidence type="ECO:0000256" key="1">
    <source>
        <dbReference type="ARBA" id="ARBA00023015"/>
    </source>
</evidence>
<reference evidence="6" key="1">
    <citation type="submission" date="2016-07" db="EMBL/GenBank/DDBJ databases">
        <authorList>
            <person name="Florea S."/>
            <person name="Webb J.S."/>
            <person name="Jaromczyk J."/>
            <person name="Schardl C.L."/>
        </authorList>
    </citation>
    <scope>NUCLEOTIDE SEQUENCE [LARGE SCALE GENOMIC DNA]</scope>
</reference>
<evidence type="ECO:0000256" key="3">
    <source>
        <dbReference type="ARBA" id="ARBA00023163"/>
    </source>
</evidence>
<dbReference type="InterPro" id="IPR000792">
    <property type="entry name" value="Tscrpt_reg_LuxR_C"/>
</dbReference>
<dbReference type="InterPro" id="IPR059106">
    <property type="entry name" value="WHD_MalT"/>
</dbReference>
<dbReference type="GO" id="GO:0006355">
    <property type="term" value="P:regulation of DNA-templated transcription"/>
    <property type="evidence" value="ECO:0007669"/>
    <property type="project" value="InterPro"/>
</dbReference>
<protein>
    <submittedName>
        <fullName evidence="5">Transcriptional regulator</fullName>
    </submittedName>
</protein>
<evidence type="ECO:0000259" key="4">
    <source>
        <dbReference type="PROSITE" id="PS50043"/>
    </source>
</evidence>
<dbReference type="Gene3D" id="3.40.50.300">
    <property type="entry name" value="P-loop containing nucleotide triphosphate hydrolases"/>
    <property type="match status" value="1"/>
</dbReference>
<gene>
    <name evidence="5" type="ORF">XTGNCPPB3709_0774</name>
</gene>
<keyword evidence="2" id="KW-0238">DNA-binding</keyword>
<dbReference type="Pfam" id="PF00196">
    <property type="entry name" value="GerE"/>
    <property type="match status" value="1"/>
</dbReference>
<proteinExistence type="predicted"/>
<name>A0A1M4J5C8_9XANT</name>
<dbReference type="InterPro" id="IPR016032">
    <property type="entry name" value="Sig_transdc_resp-reg_C-effctor"/>
</dbReference>
<dbReference type="InterPro" id="IPR036388">
    <property type="entry name" value="WH-like_DNA-bd_sf"/>
</dbReference>
<dbReference type="InterPro" id="IPR019734">
    <property type="entry name" value="TPR_rpt"/>
</dbReference>
<dbReference type="Pfam" id="PF25873">
    <property type="entry name" value="WHD_MalT"/>
    <property type="match status" value="1"/>
</dbReference>
<keyword evidence="1" id="KW-0805">Transcription regulation</keyword>
<sequence length="928" mass="101797">MLKPVTLFNPRSLAAVHDSPAVPDWVLADKLAPPRSRVAAVPRVALLQHLDRAAELPLTLLLAPPGFGKTTLLGQWHQPLRERGEAAVAWLSLDEDDADPRRFLAYLALAARGAGIELGASLQAALQQQGQDLEVASTLPALIHAIRSAPQRLLLILDDYDRAHAHAHASKLDEVVTRLVEHAGGQLHLLLATRRAPALPLARWALRGLLQRIGARELALDEAETLALLGPQVPAAMASQLRRQTEGWAVALQLAGLWLGGDERRRDDLGRFCGRTAELAAYLAEQVLDDLDPALRTFLLQLSPLERFNAALADAVRERDDSGRLLQRLAHFQGLLVALDGEHAWFRFHPLFADYLYQQLERDMPALAPQLHRRAAHWFDAHGQLPEAVRHAVRGGAIDSAADCIARAGTWQLLLRHGSTPVRALLRHFPRSNIGERPALNLTQAYLHMKLGEFAHAQTLLERFPDFPEPLRAPFARDYTVVVALLRDLLDQICANPRGRAQIAAQAAALDEDDTLGRGTLWCICATTALGSADFAGAERYAHLAGSAMQASGSEVGASYALIHLAQSHYYRGQLERAETICRQALVIAQRQQQLDPTLQAVGQCLLAQLQCEHGRYDEAADCLQPALGFLEQHDGWLDIYAAGYETALLLARQHDRSGRAALDLLDHIDRIAHARHLGRLADLALAWRLHVLLDQPPSPAIDALVARTGGEARFAHALSQPQDWRFLAALGFALARWHRLGGRTRAALAVLQGVEAACMLADNQVHLARVRARIALVLHDRGESAVALPYLRHALQHVASTQALQCVLELGVPGKALLRMARQRDPQAAPNTTLAMTIQALLDKLRHDQDSGADLFSERELEVLALLAQGDANKQIARRLALSENTVKFHLKNLYRKLEAGTREAALASALQRGLLQRAAAQDCALE</sequence>
<dbReference type="Gene3D" id="1.25.40.10">
    <property type="entry name" value="Tetratricopeptide repeat domain"/>
    <property type="match status" value="1"/>
</dbReference>
<dbReference type="PANTHER" id="PTHR44688">
    <property type="entry name" value="DNA-BINDING TRANSCRIPTIONAL ACTIVATOR DEVR_DOSR"/>
    <property type="match status" value="1"/>
</dbReference>
<keyword evidence="3" id="KW-0804">Transcription</keyword>
<dbReference type="InterPro" id="IPR011990">
    <property type="entry name" value="TPR-like_helical_dom_sf"/>
</dbReference>
<evidence type="ECO:0000256" key="2">
    <source>
        <dbReference type="ARBA" id="ARBA00023125"/>
    </source>
</evidence>
<dbReference type="InterPro" id="IPR027417">
    <property type="entry name" value="P-loop_NTPase"/>
</dbReference>
<dbReference type="PRINTS" id="PR00038">
    <property type="entry name" value="HTHLUXR"/>
</dbReference>
<dbReference type="SMART" id="SM00028">
    <property type="entry name" value="TPR"/>
    <property type="match status" value="3"/>
</dbReference>
<dbReference type="SMART" id="SM00421">
    <property type="entry name" value="HTH_LUXR"/>
    <property type="match status" value="1"/>
</dbReference>
<dbReference type="RefSeq" id="WP_053114392.1">
    <property type="nucleotide sequence ID" value="NZ_CP076252.1"/>
</dbReference>
<dbReference type="GO" id="GO:0003677">
    <property type="term" value="F:DNA binding"/>
    <property type="evidence" value="ECO:0007669"/>
    <property type="project" value="UniProtKB-KW"/>
</dbReference>